<dbReference type="GO" id="GO:0003743">
    <property type="term" value="F:translation initiation factor activity"/>
    <property type="evidence" value="ECO:0007669"/>
    <property type="project" value="TreeGrafter"/>
</dbReference>
<dbReference type="Pfam" id="PF22042">
    <property type="entry name" value="EF-G_D2"/>
    <property type="match status" value="1"/>
</dbReference>
<dbReference type="SUPFAM" id="SSF52540">
    <property type="entry name" value="P-loop containing nucleoside triphosphate hydrolases"/>
    <property type="match status" value="1"/>
</dbReference>
<protein>
    <recommendedName>
        <fullName evidence="8">Translation initiation factor 2</fullName>
    </recommendedName>
</protein>
<organism evidence="6 7">
    <name type="scientific">Acrasis kona</name>
    <dbReference type="NCBI Taxonomy" id="1008807"/>
    <lineage>
        <taxon>Eukaryota</taxon>
        <taxon>Discoba</taxon>
        <taxon>Heterolobosea</taxon>
        <taxon>Tetramitia</taxon>
        <taxon>Eutetramitia</taxon>
        <taxon>Acrasidae</taxon>
        <taxon>Acrasis</taxon>
    </lineage>
</organism>
<dbReference type="PANTHER" id="PTHR43381:SF5">
    <property type="entry name" value="TR-TYPE G DOMAIN-CONTAINING PROTEIN"/>
    <property type="match status" value="1"/>
</dbReference>
<dbReference type="EMBL" id="JAOPGA020000891">
    <property type="protein sequence ID" value="KAL0482780.1"/>
    <property type="molecule type" value="Genomic_DNA"/>
</dbReference>
<name>A0AAW2Z001_9EUKA</name>
<evidence type="ECO:0000313" key="6">
    <source>
        <dbReference type="EMBL" id="KAL0482780.1"/>
    </source>
</evidence>
<dbReference type="Gene3D" id="3.40.50.10050">
    <property type="entry name" value="Translation initiation factor IF- 2, domain 3"/>
    <property type="match status" value="1"/>
</dbReference>
<dbReference type="InterPro" id="IPR053905">
    <property type="entry name" value="EF-G-like_DII"/>
</dbReference>
<feature type="domain" description="Elongation factor G-like" evidence="5">
    <location>
        <begin position="282"/>
        <end position="359"/>
    </location>
</feature>
<comment type="caution">
    <text evidence="6">The sequence shown here is derived from an EMBL/GenBank/DDBJ whole genome shotgun (WGS) entry which is preliminary data.</text>
</comment>
<sequence>MKEKMYKELETAENVEESEGKPKVSHVVIDAPMSCRVFSAQLGVSPQDLLNKLPRELFTQDDVLSMETLSQTARKFKNLNVKIKDEPIELPSHIMEELNNESGKPSVQRNHFIVSIVGEDGSGKTTLVDKLTCTNTAGVAGHVVNQHEIKLDDLCKNAGVQPTKSSASITLLDVPGDQFFLSLMSSCVKASDAVIIVQNAHSQEMSPLTIEAASLCKTFDKPAMLAINVHEDNDSVPNHHEETSKLHAARCNFLDKKKIQPIAKQLSEIIPLQSKVTIKSAFKGTVIDSQLEKGIGISASVIVQRGTLQVGQVLISGINQAKIKTIRDIHNKPTKQALPGEFVLVTGFDGTPCSGDDIFQVTKPSWVKQIIEYRTAMKDLEIKNQLAHELEADRIKYRDLLHKQLQPSSPQTQLPPSSSSSSSPSSLDIKDYIQQKQKQDKIKEKVAQLMMMDKGTGPSKVNVVVKADTQGLVDAMEQLAAMYSNHQRVNLNILKISVGSLSDGDVETARVEGARLIGLCNKCSSQVEKAARQHDVKLYVFKDMSACFEAIKLIMSEEASETLQEQAGTAVIKRRQEEDDAFDAMFVRTGWLGKHMRVNIMRDQVLVQESSIVDLMVDGNMVDKVDAGQHARIKLSHPVQKSDVLIGFQ</sequence>
<keyword evidence="1" id="KW-0547">Nucleotide-binding</keyword>
<evidence type="ECO:0000256" key="2">
    <source>
        <dbReference type="ARBA" id="ARBA00023134"/>
    </source>
</evidence>
<evidence type="ECO:0000256" key="1">
    <source>
        <dbReference type="ARBA" id="ARBA00022741"/>
    </source>
</evidence>
<dbReference type="Gene3D" id="2.40.30.10">
    <property type="entry name" value="Translation factors"/>
    <property type="match status" value="1"/>
</dbReference>
<dbReference type="GO" id="GO:0005525">
    <property type="term" value="F:GTP binding"/>
    <property type="evidence" value="ECO:0007669"/>
    <property type="project" value="UniProtKB-KW"/>
</dbReference>
<evidence type="ECO:0000259" key="5">
    <source>
        <dbReference type="Pfam" id="PF22042"/>
    </source>
</evidence>
<dbReference type="Proteomes" id="UP001431209">
    <property type="component" value="Unassembled WGS sequence"/>
</dbReference>
<feature type="region of interest" description="Disordered" evidence="3">
    <location>
        <begin position="405"/>
        <end position="427"/>
    </location>
</feature>
<keyword evidence="7" id="KW-1185">Reference proteome</keyword>
<gene>
    <name evidence="6" type="ORF">AKO1_014228</name>
</gene>
<dbReference type="InterPro" id="IPR036925">
    <property type="entry name" value="TIF_IF2_dom3_sf"/>
</dbReference>
<evidence type="ECO:0000256" key="3">
    <source>
        <dbReference type="SAM" id="MobiDB-lite"/>
    </source>
</evidence>
<dbReference type="GO" id="GO:0005737">
    <property type="term" value="C:cytoplasm"/>
    <property type="evidence" value="ECO:0007669"/>
    <property type="project" value="TreeGrafter"/>
</dbReference>
<dbReference type="InterPro" id="IPR027417">
    <property type="entry name" value="P-loop_NTPase"/>
</dbReference>
<dbReference type="SUPFAM" id="SSF50447">
    <property type="entry name" value="Translation proteins"/>
    <property type="match status" value="1"/>
</dbReference>
<dbReference type="InterPro" id="IPR009000">
    <property type="entry name" value="Transl_B-barrel_sf"/>
</dbReference>
<accession>A0AAW2Z001</accession>
<dbReference type="PANTHER" id="PTHR43381">
    <property type="entry name" value="TRANSLATION INITIATION FACTOR IF-2-RELATED"/>
    <property type="match status" value="1"/>
</dbReference>
<evidence type="ECO:0008006" key="8">
    <source>
        <dbReference type="Google" id="ProtNLM"/>
    </source>
</evidence>
<evidence type="ECO:0000313" key="7">
    <source>
        <dbReference type="Proteomes" id="UP001431209"/>
    </source>
</evidence>
<evidence type="ECO:0000259" key="4">
    <source>
        <dbReference type="Pfam" id="PF11987"/>
    </source>
</evidence>
<dbReference type="GO" id="GO:0003924">
    <property type="term" value="F:GTPase activity"/>
    <property type="evidence" value="ECO:0007669"/>
    <property type="project" value="InterPro"/>
</dbReference>
<proteinExistence type="predicted"/>
<dbReference type="AlphaFoldDB" id="A0AAW2Z001"/>
<dbReference type="SUPFAM" id="SSF52156">
    <property type="entry name" value="Initiation factor IF2/eIF5b, domain 3"/>
    <property type="match status" value="1"/>
</dbReference>
<keyword evidence="2" id="KW-0342">GTP-binding</keyword>
<dbReference type="Gene3D" id="3.40.50.300">
    <property type="entry name" value="P-loop containing nucleotide triphosphate hydrolases"/>
    <property type="match status" value="1"/>
</dbReference>
<dbReference type="InterPro" id="IPR023115">
    <property type="entry name" value="TIF_IF2_dom3"/>
</dbReference>
<dbReference type="Pfam" id="PF11987">
    <property type="entry name" value="IF-2"/>
    <property type="match status" value="1"/>
</dbReference>
<feature type="domain" description="Translation initiation factor IF- 2" evidence="4">
    <location>
        <begin position="436"/>
        <end position="541"/>
    </location>
</feature>
<reference evidence="6 7" key="1">
    <citation type="submission" date="2024-03" db="EMBL/GenBank/DDBJ databases">
        <title>The Acrasis kona genome and developmental transcriptomes reveal deep origins of eukaryotic multicellular pathways.</title>
        <authorList>
            <person name="Sheikh S."/>
            <person name="Fu C.-J."/>
            <person name="Brown M.W."/>
            <person name="Baldauf S.L."/>
        </authorList>
    </citation>
    <scope>NUCLEOTIDE SEQUENCE [LARGE SCALE GENOMIC DNA]</scope>
    <source>
        <strain evidence="6 7">ATCC MYA-3509</strain>
    </source>
</reference>
<dbReference type="InterPro" id="IPR015760">
    <property type="entry name" value="TIF_IF2"/>
</dbReference>